<dbReference type="InterPro" id="IPR027477">
    <property type="entry name" value="Succ_DH/fumarate_Rdtase_cat_sf"/>
</dbReference>
<gene>
    <name evidence="6" type="ORF">SAMN05192580_1688</name>
</gene>
<organism evidence="6 7">
    <name type="scientific">Sphingomonas jatrophae</name>
    <dbReference type="NCBI Taxonomy" id="1166337"/>
    <lineage>
        <taxon>Bacteria</taxon>
        <taxon>Pseudomonadati</taxon>
        <taxon>Pseudomonadota</taxon>
        <taxon>Alphaproteobacteria</taxon>
        <taxon>Sphingomonadales</taxon>
        <taxon>Sphingomonadaceae</taxon>
        <taxon>Sphingomonas</taxon>
    </lineage>
</organism>
<dbReference type="AlphaFoldDB" id="A0A1I6KFQ9"/>
<evidence type="ECO:0000256" key="3">
    <source>
        <dbReference type="ARBA" id="ARBA00022827"/>
    </source>
</evidence>
<proteinExistence type="predicted"/>
<comment type="cofactor">
    <cofactor evidence="1">
        <name>FAD</name>
        <dbReference type="ChEBI" id="CHEBI:57692"/>
    </cofactor>
</comment>
<sequence length="571" mass="61466">MSAGVAAKARTLGLEIDDPLILDDPDAHGWDEEADLVVIGLGGAGVSAALEAAERGVSVIAVDRYEGGGSTAANGGIFYAGGGTAVQKEAGEEDTPEEMYKYLKIEAGEVVSDATLRRFVAESVPTVDWILSHGGPFNSKTWRKKASYPPLDYFLYHPDNTLVGDYARRAKPAARGHRAFVRNGKKAWGLGFAIYEPLRDAALKLGMRFHRHTEARQLAMDASGRVIGVRVLSIPPGSDDARRFSTYINRANTYLAMLPPALPFAAVTIGIGNHYLRKAMAIEAHGRTERWIRAREGVLLSAGGYIMNPKMVAEHAPDYREGMPNGTLGDQGSGIYLGLSAGGSTALMSKISAWRFINPPKAWADAIVVNAKGERFVDETVYGATLGEHIGDRQGGRAWIVYDAAARKAAFKQSRDPILVPFQRDVTLLNLMFNYKKAPTLDALAAKMGFDPKVLAKTVDDYNRAARGEAADAFGKEPADMQPIAEGPFYAMDISVNSRFLPLPVISFGGLRVEEETGLVLDPKGKPIQGLYAAGRCAVGIASQTYVSGLSYADCVFSGRRAARHVAKANV</sequence>
<dbReference type="SUPFAM" id="SSF51905">
    <property type="entry name" value="FAD/NAD(P)-binding domain"/>
    <property type="match status" value="1"/>
</dbReference>
<dbReference type="PANTHER" id="PTHR43400">
    <property type="entry name" value="FUMARATE REDUCTASE"/>
    <property type="match status" value="1"/>
</dbReference>
<evidence type="ECO:0000313" key="6">
    <source>
        <dbReference type="EMBL" id="SFR90047.1"/>
    </source>
</evidence>
<feature type="domain" description="FAD-dependent oxidoreductase 2 FAD-binding" evidence="5">
    <location>
        <begin position="35"/>
        <end position="542"/>
    </location>
</feature>
<dbReference type="GO" id="GO:0008202">
    <property type="term" value="P:steroid metabolic process"/>
    <property type="evidence" value="ECO:0007669"/>
    <property type="project" value="UniProtKB-ARBA"/>
</dbReference>
<dbReference type="PANTHER" id="PTHR43400:SF10">
    <property type="entry name" value="3-OXOSTEROID 1-DEHYDROGENASE"/>
    <property type="match status" value="1"/>
</dbReference>
<dbReference type="Gene3D" id="3.50.50.60">
    <property type="entry name" value="FAD/NAD(P)-binding domain"/>
    <property type="match status" value="2"/>
</dbReference>
<reference evidence="6 7" key="1">
    <citation type="submission" date="2016-10" db="EMBL/GenBank/DDBJ databases">
        <authorList>
            <person name="de Groot N.N."/>
        </authorList>
    </citation>
    <scope>NUCLEOTIDE SEQUENCE [LARGE SCALE GENOMIC DNA]</scope>
    <source>
        <strain evidence="6 7">S5-249</strain>
    </source>
</reference>
<dbReference type="OrthoDB" id="3178130at2"/>
<evidence type="ECO:0000256" key="4">
    <source>
        <dbReference type="ARBA" id="ARBA00023002"/>
    </source>
</evidence>
<dbReference type="SUPFAM" id="SSF56425">
    <property type="entry name" value="Succinate dehydrogenase/fumarate reductase flavoprotein, catalytic domain"/>
    <property type="match status" value="1"/>
</dbReference>
<evidence type="ECO:0000256" key="2">
    <source>
        <dbReference type="ARBA" id="ARBA00022630"/>
    </source>
</evidence>
<dbReference type="Gene3D" id="3.90.700.10">
    <property type="entry name" value="Succinate dehydrogenase/fumarate reductase flavoprotein, catalytic domain"/>
    <property type="match status" value="1"/>
</dbReference>
<name>A0A1I6KFQ9_9SPHN</name>
<dbReference type="STRING" id="1166337.SAMN05192580_1688"/>
<protein>
    <submittedName>
        <fullName evidence="6">3-oxo-5alpha-steroid 4-dehydrogenase</fullName>
    </submittedName>
</protein>
<dbReference type="NCBIfam" id="NF005511">
    <property type="entry name" value="PRK07121.1-4"/>
    <property type="match status" value="1"/>
</dbReference>
<dbReference type="GO" id="GO:0016491">
    <property type="term" value="F:oxidoreductase activity"/>
    <property type="evidence" value="ECO:0007669"/>
    <property type="project" value="UniProtKB-KW"/>
</dbReference>
<evidence type="ECO:0000256" key="1">
    <source>
        <dbReference type="ARBA" id="ARBA00001974"/>
    </source>
</evidence>
<dbReference type="Proteomes" id="UP000198824">
    <property type="component" value="Unassembled WGS sequence"/>
</dbReference>
<evidence type="ECO:0000259" key="5">
    <source>
        <dbReference type="Pfam" id="PF00890"/>
    </source>
</evidence>
<keyword evidence="3" id="KW-0274">FAD</keyword>
<dbReference type="InterPro" id="IPR003953">
    <property type="entry name" value="FAD-dep_OxRdtase_2_FAD-bd"/>
</dbReference>
<evidence type="ECO:0000313" key="7">
    <source>
        <dbReference type="Proteomes" id="UP000198824"/>
    </source>
</evidence>
<keyword evidence="7" id="KW-1185">Reference proteome</keyword>
<dbReference type="EMBL" id="FOZG01000001">
    <property type="protein sequence ID" value="SFR90047.1"/>
    <property type="molecule type" value="Genomic_DNA"/>
</dbReference>
<dbReference type="InterPro" id="IPR050315">
    <property type="entry name" value="FAD-oxidoreductase_2"/>
</dbReference>
<dbReference type="InterPro" id="IPR036188">
    <property type="entry name" value="FAD/NAD-bd_sf"/>
</dbReference>
<keyword evidence="4" id="KW-0560">Oxidoreductase</keyword>
<dbReference type="RefSeq" id="WP_093313216.1">
    <property type="nucleotide sequence ID" value="NZ_FOZG01000001.1"/>
</dbReference>
<accession>A0A1I6KFQ9</accession>
<keyword evidence="2" id="KW-0285">Flavoprotein</keyword>
<dbReference type="Pfam" id="PF00890">
    <property type="entry name" value="FAD_binding_2"/>
    <property type="match status" value="1"/>
</dbReference>